<comment type="similarity">
    <text evidence="6">Belongs to the ARTD/PARP family.</text>
</comment>
<name>H3AXB5_LATCH</name>
<dbReference type="Pfam" id="PF01661">
    <property type="entry name" value="Macro"/>
    <property type="match status" value="2"/>
</dbReference>
<dbReference type="FunCoup" id="H3AXB5">
    <property type="interactions" value="779"/>
</dbReference>
<dbReference type="PANTHER" id="PTHR14453">
    <property type="entry name" value="PARP/ZINC FINGER CCCH TYPE DOMAIN CONTAINING PROTEIN"/>
    <property type="match status" value="1"/>
</dbReference>
<dbReference type="GO" id="GO:0003714">
    <property type="term" value="F:transcription corepressor activity"/>
    <property type="evidence" value="ECO:0007669"/>
    <property type="project" value="TreeGrafter"/>
</dbReference>
<dbReference type="Gene3D" id="3.90.228.10">
    <property type="match status" value="1"/>
</dbReference>
<dbReference type="GO" id="GO:0010629">
    <property type="term" value="P:negative regulation of gene expression"/>
    <property type="evidence" value="ECO:0007669"/>
    <property type="project" value="TreeGrafter"/>
</dbReference>
<evidence type="ECO:0000256" key="2">
    <source>
        <dbReference type="ARBA" id="ARBA00022676"/>
    </source>
</evidence>
<dbReference type="GO" id="GO:0003950">
    <property type="term" value="F:NAD+ poly-ADP-ribosyltransferase activity"/>
    <property type="evidence" value="ECO:0007669"/>
    <property type="project" value="InterPro"/>
</dbReference>
<dbReference type="EMBL" id="AFYH01149841">
    <property type="status" value="NOT_ANNOTATED_CDS"/>
    <property type="molecule type" value="Genomic_DNA"/>
</dbReference>
<organism evidence="9 10">
    <name type="scientific">Latimeria chalumnae</name>
    <name type="common">Coelacanth</name>
    <dbReference type="NCBI Taxonomy" id="7897"/>
    <lineage>
        <taxon>Eukaryota</taxon>
        <taxon>Metazoa</taxon>
        <taxon>Chordata</taxon>
        <taxon>Craniata</taxon>
        <taxon>Vertebrata</taxon>
        <taxon>Euteleostomi</taxon>
        <taxon>Coelacanthiformes</taxon>
        <taxon>Coelacanthidae</taxon>
        <taxon>Latimeria</taxon>
    </lineage>
</organism>
<dbReference type="InterPro" id="IPR002589">
    <property type="entry name" value="Macro_dom"/>
</dbReference>
<dbReference type="EMBL" id="AFYH01149843">
    <property type="status" value="NOT_ANNOTATED_CDS"/>
    <property type="molecule type" value="Genomic_DNA"/>
</dbReference>
<dbReference type="CDD" id="cd02907">
    <property type="entry name" value="Macro_Af1521_BAL-like"/>
    <property type="match status" value="1"/>
</dbReference>
<dbReference type="HOGENOM" id="CLU_012160_0_1_1"/>
<dbReference type="PANTHER" id="PTHR14453:SF70">
    <property type="entry name" value="PROTEIN MONO-ADP-RIBOSYLTRANSFERASE PARP9"/>
    <property type="match status" value="1"/>
</dbReference>
<dbReference type="PROSITE" id="PS51059">
    <property type="entry name" value="PARP_CATALYTIC"/>
    <property type="match status" value="1"/>
</dbReference>
<dbReference type="Proteomes" id="UP000008672">
    <property type="component" value="Unassembled WGS sequence"/>
</dbReference>
<keyword evidence="3" id="KW-0808">Transferase</keyword>
<reference evidence="10" key="1">
    <citation type="submission" date="2011-08" db="EMBL/GenBank/DDBJ databases">
        <title>The draft genome of Latimeria chalumnae.</title>
        <authorList>
            <person name="Di Palma F."/>
            <person name="Alfoldi J."/>
            <person name="Johnson J."/>
            <person name="Berlin A."/>
            <person name="Gnerre S."/>
            <person name="Jaffe D."/>
            <person name="MacCallum I."/>
            <person name="Young S."/>
            <person name="Walker B.J."/>
            <person name="Lander E."/>
            <person name="Lindblad-Toh K."/>
        </authorList>
    </citation>
    <scope>NUCLEOTIDE SEQUENCE [LARGE SCALE GENOMIC DNA]</scope>
    <source>
        <strain evidence="10">Wild caught</strain>
    </source>
</reference>
<evidence type="ECO:0000259" key="8">
    <source>
        <dbReference type="PROSITE" id="PS51154"/>
    </source>
</evidence>
<evidence type="ECO:0000256" key="6">
    <source>
        <dbReference type="ARBA" id="ARBA00024347"/>
    </source>
</evidence>
<evidence type="ECO:0000313" key="10">
    <source>
        <dbReference type="Proteomes" id="UP000008672"/>
    </source>
</evidence>
<dbReference type="GO" id="GO:0044389">
    <property type="term" value="F:ubiquitin-like protein ligase binding"/>
    <property type="evidence" value="ECO:0007669"/>
    <property type="project" value="TreeGrafter"/>
</dbReference>
<keyword evidence="5" id="KW-0539">Nucleus</keyword>
<dbReference type="GO" id="GO:0005634">
    <property type="term" value="C:nucleus"/>
    <property type="evidence" value="ECO:0007669"/>
    <property type="project" value="UniProtKB-SubCell"/>
</dbReference>
<protein>
    <submittedName>
        <fullName evidence="9">Uncharacterized protein</fullName>
    </submittedName>
</protein>
<evidence type="ECO:0000256" key="1">
    <source>
        <dbReference type="ARBA" id="ARBA00004123"/>
    </source>
</evidence>
<dbReference type="OMA" id="CTQIIVE"/>
<dbReference type="CDD" id="cd02903">
    <property type="entry name" value="Macro_BAL-like"/>
    <property type="match status" value="1"/>
</dbReference>
<dbReference type="InterPro" id="IPR052056">
    <property type="entry name" value="Mono-ARTD/PARP"/>
</dbReference>
<evidence type="ECO:0000256" key="5">
    <source>
        <dbReference type="ARBA" id="ARBA00023242"/>
    </source>
</evidence>
<dbReference type="GO" id="GO:0060335">
    <property type="term" value="P:positive regulation of type II interferon-mediated signaling pathway"/>
    <property type="evidence" value="ECO:0007669"/>
    <property type="project" value="TreeGrafter"/>
</dbReference>
<evidence type="ECO:0000256" key="4">
    <source>
        <dbReference type="ARBA" id="ARBA00023027"/>
    </source>
</evidence>
<keyword evidence="2" id="KW-0328">Glycosyltransferase</keyword>
<dbReference type="GO" id="GO:0005737">
    <property type="term" value="C:cytoplasm"/>
    <property type="evidence" value="ECO:0007669"/>
    <property type="project" value="TreeGrafter"/>
</dbReference>
<dbReference type="EMBL" id="AFYH01149844">
    <property type="status" value="NOT_ANNOTATED_CDS"/>
    <property type="molecule type" value="Genomic_DNA"/>
</dbReference>
<proteinExistence type="inferred from homology"/>
<evidence type="ECO:0000313" key="9">
    <source>
        <dbReference type="Ensembl" id="ENSLACP00000014286.1"/>
    </source>
</evidence>
<dbReference type="InParanoid" id="H3AXB5"/>
<feature type="domain" description="Macro" evidence="8">
    <location>
        <begin position="279"/>
        <end position="462"/>
    </location>
</feature>
<dbReference type="STRING" id="7897.ENSLACP00000014286"/>
<feature type="domain" description="Macro" evidence="8">
    <location>
        <begin position="75"/>
        <end position="269"/>
    </location>
</feature>
<sequence length="804" mass="89636">SFVSKQGASSYDQSGPRDSEKCTNCLEIPITDSIFENLKQKELLLQGIVSSKFDCSVFLTNREDSDAQPSLSPSAVLYKTSLPEGLQVSVWKDDLTRHKADAVVNAANEDLKHWGGLALALATAGGATIEYQSEQWIKAKGKVKTGEIAVTDAGKLPCKKVIHAVGPRWSSYMASEEQRRTPMLLKKAIENVLSYANQQRNSIRSVAIPAVSSGIFGFPVNLCADVIVNTIKTFPFTNWNKHGFLKEIHLVNNDDPTVLAMKASCIKLLGDTAAVQSLTPMSNRLQINNLSLRIESGSIENQKTAAIVNTIDDSLKLNIGAISRAILATAGSSLQEEVKEKGKSHKITYGDVIHTRGHRLGCKHVYHAVCCWYQEKNSCKILRKIVKTVLKFTKDYGLNSVAFPAIGTGALSFPKDLVANILVEGVIEFGKEFPAKNLEVLFVIHPDDREALKVSAALQKLRKKVLNSKSPPMTDVKKKVEKSPAEVRAVIELSGGTPEALEEARSWIESRVLLEQEQLAINNNHMCYFGQKEHRFLSKLKDQHSVFIIETVTERGAGLEISGSPRGVLAAALEIEELICRVQEEHARKEEEELLQPLVQWENKTQSFKDWVNTNLFITSVSPKETEYRERETQFGKAGLQIVKVERILNFVLLTAFNIKKDFVRKHVLNSQKVTRRLFHRVPATFCNLVCRSGFQRIYSQPDKQNLGNGIYFSSSLESVMKDQDMKFQSSELIYVFEAEVLTGHPTRGKESYVAPPAVGSDQLRLYDSLVDQEKNSKTFVIFSNSQAYPTFLITCKREKGSPV</sequence>
<dbReference type="PROSITE" id="PS51154">
    <property type="entry name" value="MACRO"/>
    <property type="match status" value="2"/>
</dbReference>
<dbReference type="SUPFAM" id="SSF56399">
    <property type="entry name" value="ADP-ribosylation"/>
    <property type="match status" value="1"/>
</dbReference>
<dbReference type="SMART" id="SM00506">
    <property type="entry name" value="A1pp"/>
    <property type="match status" value="2"/>
</dbReference>
<dbReference type="EMBL" id="AFYH01149842">
    <property type="status" value="NOT_ANNOTATED_CDS"/>
    <property type="molecule type" value="Genomic_DNA"/>
</dbReference>
<comment type="subcellular location">
    <subcellularLocation>
        <location evidence="1">Nucleus</location>
    </subcellularLocation>
</comment>
<dbReference type="GO" id="GO:1990404">
    <property type="term" value="F:NAD+-protein mono-ADP-ribosyltransferase activity"/>
    <property type="evidence" value="ECO:0007669"/>
    <property type="project" value="TreeGrafter"/>
</dbReference>
<dbReference type="eggNOG" id="KOG2633">
    <property type="taxonomic scope" value="Eukaryota"/>
</dbReference>
<dbReference type="InterPro" id="IPR043472">
    <property type="entry name" value="Macro_dom-like"/>
</dbReference>
<reference evidence="9" key="3">
    <citation type="submission" date="2025-09" db="UniProtKB">
        <authorList>
            <consortium name="Ensembl"/>
        </authorList>
    </citation>
    <scope>IDENTIFICATION</scope>
</reference>
<dbReference type="Pfam" id="PF23254">
    <property type="entry name" value="KH_PARP14_8"/>
    <property type="match status" value="1"/>
</dbReference>
<evidence type="ECO:0000259" key="7">
    <source>
        <dbReference type="PROSITE" id="PS51059"/>
    </source>
</evidence>
<reference evidence="9" key="2">
    <citation type="submission" date="2025-08" db="UniProtKB">
        <authorList>
            <consortium name="Ensembl"/>
        </authorList>
    </citation>
    <scope>IDENTIFICATION</scope>
</reference>
<feature type="domain" description="PARP catalytic" evidence="7">
    <location>
        <begin position="605"/>
        <end position="804"/>
    </location>
</feature>
<accession>H3AXB5</accession>
<dbReference type="InterPro" id="IPR012317">
    <property type="entry name" value="Poly(ADP-ribose)pol_cat_dom"/>
</dbReference>
<keyword evidence="10" id="KW-1185">Reference proteome</keyword>
<dbReference type="Gene3D" id="3.40.220.10">
    <property type="entry name" value="Leucine Aminopeptidase, subunit E, domain 1"/>
    <property type="match status" value="2"/>
</dbReference>
<dbReference type="GeneTree" id="ENSGT00940000158837"/>
<dbReference type="SUPFAM" id="SSF52949">
    <property type="entry name" value="Macro domain-like"/>
    <property type="match status" value="2"/>
</dbReference>
<dbReference type="Bgee" id="ENSLACG00000012572">
    <property type="expression patterns" value="Expressed in pelvic fin"/>
</dbReference>
<dbReference type="AlphaFoldDB" id="H3AXB5"/>
<dbReference type="InterPro" id="IPR057049">
    <property type="entry name" value="PARP14_KH_8"/>
</dbReference>
<keyword evidence="4" id="KW-0520">NAD</keyword>
<evidence type="ECO:0000256" key="3">
    <source>
        <dbReference type="ARBA" id="ARBA00022679"/>
    </source>
</evidence>
<dbReference type="GO" id="GO:0070212">
    <property type="term" value="P:protein poly-ADP-ribosylation"/>
    <property type="evidence" value="ECO:0007669"/>
    <property type="project" value="TreeGrafter"/>
</dbReference>
<dbReference type="Ensembl" id="ENSLACT00000014386.1">
    <property type="protein sequence ID" value="ENSLACP00000014286.1"/>
    <property type="gene ID" value="ENSLACG00000012572.1"/>
</dbReference>